<evidence type="ECO:0000313" key="2">
    <source>
        <dbReference type="Proteomes" id="UP000190648"/>
    </source>
</evidence>
<gene>
    <name evidence="1" type="ORF">AV530_004823</name>
</gene>
<sequence>MVPEKCRGKALKEGANVSKGGTLGTVFDALSKETHKVMESRTNSDMQPSEEGRDIQHQGTLALKLNKEHLTSRLLTARCTTFNLIQVKKTYENTTPDFVILWYLLIFA</sequence>
<protein>
    <submittedName>
        <fullName evidence="1">Uncharacterized protein</fullName>
    </submittedName>
</protein>
<proteinExistence type="predicted"/>
<keyword evidence="2" id="KW-1185">Reference proteome</keyword>
<reference evidence="1 2" key="1">
    <citation type="submission" date="2016-02" db="EMBL/GenBank/DDBJ databases">
        <title>Band-tailed pigeon sequencing and assembly.</title>
        <authorList>
            <person name="Soares A.E."/>
            <person name="Novak B.J."/>
            <person name="Rice E.S."/>
            <person name="O'Connell B."/>
            <person name="Chang D."/>
            <person name="Weber S."/>
            <person name="Shapiro B."/>
        </authorList>
    </citation>
    <scope>NUCLEOTIDE SEQUENCE [LARGE SCALE GENOMIC DNA]</scope>
    <source>
        <strain evidence="1">BTP2013</strain>
        <tissue evidence="1">Blood</tissue>
    </source>
</reference>
<name>A0A1V4KFQ6_PATFA</name>
<dbReference type="EMBL" id="LSYS01003456">
    <property type="protein sequence ID" value="OPJ82697.1"/>
    <property type="molecule type" value="Genomic_DNA"/>
</dbReference>
<organism evidence="1 2">
    <name type="scientific">Patagioenas fasciata monilis</name>
    <dbReference type="NCBI Taxonomy" id="372326"/>
    <lineage>
        <taxon>Eukaryota</taxon>
        <taxon>Metazoa</taxon>
        <taxon>Chordata</taxon>
        <taxon>Craniata</taxon>
        <taxon>Vertebrata</taxon>
        <taxon>Euteleostomi</taxon>
        <taxon>Archelosauria</taxon>
        <taxon>Archosauria</taxon>
        <taxon>Dinosauria</taxon>
        <taxon>Saurischia</taxon>
        <taxon>Theropoda</taxon>
        <taxon>Coelurosauria</taxon>
        <taxon>Aves</taxon>
        <taxon>Neognathae</taxon>
        <taxon>Neoaves</taxon>
        <taxon>Columbimorphae</taxon>
        <taxon>Columbiformes</taxon>
        <taxon>Columbidae</taxon>
        <taxon>Patagioenas</taxon>
    </lineage>
</organism>
<comment type="caution">
    <text evidence="1">The sequence shown here is derived from an EMBL/GenBank/DDBJ whole genome shotgun (WGS) entry which is preliminary data.</text>
</comment>
<accession>A0A1V4KFQ6</accession>
<dbReference type="Proteomes" id="UP000190648">
    <property type="component" value="Unassembled WGS sequence"/>
</dbReference>
<evidence type="ECO:0000313" key="1">
    <source>
        <dbReference type="EMBL" id="OPJ82697.1"/>
    </source>
</evidence>
<dbReference type="AlphaFoldDB" id="A0A1V4KFQ6"/>